<comment type="caution">
    <text evidence="2">The sequence shown here is derived from an EMBL/GenBank/DDBJ whole genome shotgun (WGS) entry which is preliminary data.</text>
</comment>
<evidence type="ECO:0000256" key="1">
    <source>
        <dbReference type="SAM" id="Coils"/>
    </source>
</evidence>
<dbReference type="EMBL" id="QWEG01000015">
    <property type="protein sequence ID" value="RHW34139.1"/>
    <property type="molecule type" value="Genomic_DNA"/>
</dbReference>
<evidence type="ECO:0000313" key="3">
    <source>
        <dbReference type="Proteomes" id="UP000284416"/>
    </source>
</evidence>
<organism evidence="2 3">
    <name type="scientific">Neobacillus notoginsengisoli</name>
    <dbReference type="NCBI Taxonomy" id="1578198"/>
    <lineage>
        <taxon>Bacteria</taxon>
        <taxon>Bacillati</taxon>
        <taxon>Bacillota</taxon>
        <taxon>Bacilli</taxon>
        <taxon>Bacillales</taxon>
        <taxon>Bacillaceae</taxon>
        <taxon>Neobacillus</taxon>
    </lineage>
</organism>
<dbReference type="AlphaFoldDB" id="A0A417YKY8"/>
<gene>
    <name evidence="2" type="ORF">D1B31_19750</name>
</gene>
<dbReference type="RefSeq" id="WP_118923660.1">
    <property type="nucleotide sequence ID" value="NZ_QWEG01000015.1"/>
</dbReference>
<dbReference type="Proteomes" id="UP000284416">
    <property type="component" value="Unassembled WGS sequence"/>
</dbReference>
<reference evidence="2 3" key="1">
    <citation type="journal article" date="2017" name="Int. J. Syst. Evol. Microbiol.">
        <title>Bacillus notoginsengisoli sp. nov., a novel bacterium isolated from the rhizosphere of Panax notoginseng.</title>
        <authorList>
            <person name="Zhang M.Y."/>
            <person name="Cheng J."/>
            <person name="Cai Y."/>
            <person name="Zhang T.Y."/>
            <person name="Wu Y.Y."/>
            <person name="Manikprabhu D."/>
            <person name="Li W.J."/>
            <person name="Zhang Y.X."/>
        </authorList>
    </citation>
    <scope>NUCLEOTIDE SEQUENCE [LARGE SCALE GENOMIC DNA]</scope>
    <source>
        <strain evidence="2 3">JCM 30743</strain>
    </source>
</reference>
<keyword evidence="3" id="KW-1185">Reference proteome</keyword>
<accession>A0A417YKY8</accession>
<evidence type="ECO:0000313" key="2">
    <source>
        <dbReference type="EMBL" id="RHW34139.1"/>
    </source>
</evidence>
<name>A0A417YKY8_9BACI</name>
<evidence type="ECO:0008006" key="4">
    <source>
        <dbReference type="Google" id="ProtNLM"/>
    </source>
</evidence>
<protein>
    <recommendedName>
        <fullName evidence="4">Transposase</fullName>
    </recommendedName>
</protein>
<proteinExistence type="predicted"/>
<keyword evidence="1" id="KW-0175">Coiled coil</keyword>
<sequence>MTIPRSPSFVLTLELDSHHRLFSVADKELEILRVLYNTVLGNYLKLENQMKRLKEYKRWIRQLKGIKRKLARDEANPFLQNELKCVREKLNDLRNQYQLTEYASHAWIKSIRKHFGDRVNAAVSQKTASRAWLAFRKKLYGQAKKVMFLRKGEMASFEGKTNTTGWRYVNQHLIYKDMSTPLKRKGNDSFVSEILTHIEKKTPFTYTIKKKGETQTITDFYHVKYVRIVRKVIRGNVRFFADLVISGFPMSKGRELGKGRVGLDIGTATLAVSSLKKVALFNLAEEMKELAKVIRLTQRRMDRSKRAMNPGNYHENGTVKKGRKEWQLSNRYRKQRARVRDLNRRQAAIRKLSHLRLANTLLPLGDAYFIETMHFKALQKRARETKVSEKTGKVARKKRFGKTIGHRAPAMFVSILEQKVKSLGGSFKKVNTQTFKASQYCHVRNSFTKKPLSERWHVIDDETKVQRDLYSAFLLMNANSLGAKAKRDTCLETFPLFKSLHDQEINTIKKEKRRIFNSGIKL</sequence>
<dbReference type="OrthoDB" id="1652909at2"/>
<feature type="coiled-coil region" evidence="1">
    <location>
        <begin position="56"/>
        <end position="96"/>
    </location>
</feature>